<dbReference type="EMBL" id="JNFF01000020">
    <property type="protein sequence ID" value="KEQ31055.1"/>
    <property type="molecule type" value="Genomic_DNA"/>
</dbReference>
<feature type="transmembrane region" description="Helical" evidence="1">
    <location>
        <begin position="45"/>
        <end position="66"/>
    </location>
</feature>
<evidence type="ECO:0000256" key="1">
    <source>
        <dbReference type="SAM" id="Phobius"/>
    </source>
</evidence>
<organism evidence="2 3">
    <name type="scientific">Pedobacter antarcticus 4BY</name>
    <dbReference type="NCBI Taxonomy" id="1358423"/>
    <lineage>
        <taxon>Bacteria</taxon>
        <taxon>Pseudomonadati</taxon>
        <taxon>Bacteroidota</taxon>
        <taxon>Sphingobacteriia</taxon>
        <taxon>Sphingobacteriales</taxon>
        <taxon>Sphingobacteriaceae</taxon>
        <taxon>Pedobacter</taxon>
    </lineage>
</organism>
<dbReference type="OrthoDB" id="799545at2"/>
<reference evidence="2 3" key="1">
    <citation type="journal article" date="1992" name="Int. J. Syst. Bacteriol.">
        <title>Sphingobacterium antarcticus sp. nov. a Psychrotrophic Bacterium from the Soils of Schirmacher Oasis, Antarctica.</title>
        <authorList>
            <person name="Shivaji S."/>
            <person name="Ray M.K."/>
            <person name="Rao N.S."/>
            <person name="Saiserr L."/>
            <person name="Jagannadham M.V."/>
            <person name="Kumar G.S."/>
            <person name="Reddy G."/>
            <person name="Bhargava P.M."/>
        </authorList>
    </citation>
    <scope>NUCLEOTIDE SEQUENCE [LARGE SCALE GENOMIC DNA]</scope>
    <source>
        <strain evidence="2 3">4BY</strain>
    </source>
</reference>
<comment type="caution">
    <text evidence="2">The sequence shown here is derived from an EMBL/GenBank/DDBJ whole genome shotgun (WGS) entry which is preliminary data.</text>
</comment>
<keyword evidence="1" id="KW-0472">Membrane</keyword>
<evidence type="ECO:0000313" key="3">
    <source>
        <dbReference type="Proteomes" id="UP000028007"/>
    </source>
</evidence>
<keyword evidence="3" id="KW-1185">Reference proteome</keyword>
<accession>A0A081PK32</accession>
<keyword evidence="1" id="KW-0812">Transmembrane</keyword>
<keyword evidence="1" id="KW-1133">Transmembrane helix</keyword>
<dbReference type="AlphaFoldDB" id="A0A081PK32"/>
<feature type="transmembrane region" description="Helical" evidence="1">
    <location>
        <begin position="20"/>
        <end position="39"/>
    </location>
</feature>
<dbReference type="Proteomes" id="UP000028007">
    <property type="component" value="Unassembled WGS sequence"/>
</dbReference>
<dbReference type="eggNOG" id="ENOG5034A0R">
    <property type="taxonomic scope" value="Bacteria"/>
</dbReference>
<gene>
    <name evidence="2" type="ORF">N180_08180</name>
</gene>
<protein>
    <submittedName>
        <fullName evidence="2">Uncharacterized protein</fullName>
    </submittedName>
</protein>
<name>A0A081PK32_9SPHI</name>
<evidence type="ECO:0000313" key="2">
    <source>
        <dbReference type="EMBL" id="KEQ31055.1"/>
    </source>
</evidence>
<proteinExistence type="predicted"/>
<dbReference type="RefSeq" id="WP_037438447.1">
    <property type="nucleotide sequence ID" value="NZ_JNFF01000020.1"/>
</dbReference>
<sequence>MEQTPKHNTKSMQNANETSIYKLLIVGIVVSIVGVYLRFAMDSTILSLVSWIILFLGAFICFKAVFKILNS</sequence>